<feature type="compositionally biased region" description="Basic and acidic residues" evidence="2">
    <location>
        <begin position="741"/>
        <end position="752"/>
    </location>
</feature>
<organism evidence="4">
    <name type="scientific">Guillardia theta (strain CCMP2712)</name>
    <name type="common">Cryptophyte</name>
    <dbReference type="NCBI Taxonomy" id="905079"/>
    <lineage>
        <taxon>Eukaryota</taxon>
        <taxon>Cryptophyceae</taxon>
        <taxon>Pyrenomonadales</taxon>
        <taxon>Geminigeraceae</taxon>
        <taxon>Guillardia</taxon>
    </lineage>
</organism>
<dbReference type="PANTHER" id="PTHR12092:SF16">
    <property type="entry name" value="PH DOMAIN-CONTAINING PROTEIN"/>
    <property type="match status" value="1"/>
</dbReference>
<feature type="region of interest" description="Disordered" evidence="2">
    <location>
        <begin position="741"/>
        <end position="761"/>
    </location>
</feature>
<reference evidence="5" key="3">
    <citation type="submission" date="2015-06" db="UniProtKB">
        <authorList>
            <consortium name="EnsemblProtists"/>
        </authorList>
    </citation>
    <scope>IDENTIFICATION</scope>
</reference>
<dbReference type="GO" id="GO:0005886">
    <property type="term" value="C:plasma membrane"/>
    <property type="evidence" value="ECO:0007669"/>
    <property type="project" value="TreeGrafter"/>
</dbReference>
<feature type="compositionally biased region" description="Polar residues" evidence="2">
    <location>
        <begin position="2071"/>
        <end position="2081"/>
    </location>
</feature>
<sequence length="2296" mass="249377">MSLWKSDSILAIHAGFVSMAIALDLVASLFSSAKLRPVDTRRTPGCVPHSRVVTVGSRVRVKGLASARQYNGLVGVVRSKYGKRFAVEVWGFPEDLMLKSKNLEVIGCSLLSIESKKSQQTEQGKADLEENITALASNQTVEKGYDDETISVDNQPHQAYQKKVKEGPLQPAESEQLPKASKRKTFENYLEKFTGFKQKTSTRLADSVAPAAHHQGWLYSREPALLALWHKRWCVVRQGQLDLYEDDSMQKLVMTVPLSQCRIEKTRVMDGRLQQGCDFEYGIRVVLGKGILMELGAQERLLAAGQGVLVHSTSERASDKMQSMKDAQGSDGQGMSSQVARFGVQLGKSVETLFSSDPSTWFGGVKDMMQEVQSKASIVFERLKNSSDWISDDDEDDGNGLVRDSVNAQSPSVAQSVASQSVTESYFTNDRMGHQTLQDSLFHEEALNESAAAPSGNFKGHEDHLRTTAASESVLKEIEAIQNELAETAQKKEDAVKNEDYQLASVLKSKIDGLKSKIHQLQQGLAPVISIGKDQIAALGPNDVSQPMQKQHLKPVEPYVKGGWLYSREPALLALWHKRWCVVRQGQLDLYEDDSMQKLVMTVPLSQCRIEKTRVMDGRLQQGCDFEYGIRVVLGKGILMELGAQERLLAAGQGALEVGGRPEASGQGTAGRNETGEGLGGRLAKWGVVIGKHFESLLTADPQDTIKKVKEEAGKHVGGVLGKLDDLISDEDEANEFPHTDATISDHREHSLEAPPSQPSITIDPSIHLRYPPVRQGWLYSREPALLALWHKRWCVVRQGQLDLYEDDSMQKLVMTVPLSQCRIEKTRVMDGRRSTCPRCMLTSMHAVFTQEGNMADGAWGTGAASGGGVRGGAGGVGGGVDVLQAGGSRSRGRPEASGQRAAGRNETGEGLGGRPAKWGVAIGKGVESVLSADPQDTIKKVKEEAGKHVGGVLGKLDDLISDEESEQARPVGYDGSAGDGEISIAAGAMLPPPPPPLPPLDADQMKGVGSASTPIPVAKLPNYGPTYLSPTTSATEKAQSTTTEEQALKKVPFRSVHVLPRESVVEEQIVKYPRMPMYGAEYLSPSNPQSSTMPSQPMTPTLSAYVPPMISSLRPVVEPVMHEEKLSQTSLDIKSATESFTLDWDKCMTDAIGSWGVFAGHEETIIDQEFQYSTRQEYATNEAQAPKENKPLPPPVRQGWLYSREPALLALWHKRWCVVRQGQLDLYEDDSMQKLVMTVPLSQCRIEKTRVMDGRLQQGCDFEYGIRVVLGKGILMELGAQERLLAAGSEEEREGWGAALMSCRQGALEVGGRPEASGQRAAGRNETGEGLGGRLAKWGVAIGKGVESVLSADPQDTIKKVKEEAGKHVGGVLGKLDDLISDEESEQARPVGYDGSAGDGEISIAAGAMLPPPPPPPPFPPLDADQMKGVGSASTPIPVAKLPNYGPTYLSPTTSATEKAQSTTTEEQALKKVPFRSVHVLPRESVVEEQIVKYPRMPMYGAEYLSPSNPQSSTMPSQPMTPTLSAYVPPMVESLTQQQTKVKEPYTFPLTLNRTLVYTNQILEYGKALWKYEIEMNAGKTQDNMIPAPSPPPPVRQGWLYSREPALLALWHKRWCVVRQGQLDLYEDDSMQKLVMTVPLSQCRIEKTRVMDGRLQQGCDFEYGIRVGALEVGGRPEASGQRAAGRNETGEGLRGRLAKWGVAIGKGVESVLSADPQDTIKKVKEEAGKHVGGVLGKLDDLISDEDEVAAYDSATLGSAGEMILGVGDLMLPPASVSGGSFVFKPSVLDAVRETGTPAQTSLTLTTPDTRHDEGYLQPKKSHVPEWKEPQPATSTADPNMQLHLTIASNAQTNPPVRQGWLYSREPALLALWHKRWCVVRQGQLDLYEDDSMQKLVMTVPLSQCRIEKTRVMDGRLQQGCDFEYGIRVVLGKGILMELGAQERLLAAGSEEEREGWGAALMSCRQGALEVGGRPEASGQGTAGRNETGEGLGGRLAKWGVAIGKGVESVLSADVAQGEASEDLGSRDKLGDIAPTGSKLQTFFSPHDVVLEVGEMELGWTSPATALARPPTSSVPSQPTDKVSDPAPKEIKQAITPGFHDAAPVLPNQVTITAPPSPPPVRQGWLYSREPALLALWHKRWCVVRQGQLDLYEDDSMQKLVMTVPLSQCRIEKTRVMDGRLQQGCDFEYGIRVVLGKGILMELGAQERLLAAGSEEEREGWGAALMSCRQGVLFGSSSHAGGRNTDSSNQLQNARAEQGGEPVLDIGRRIAAVGVGLGKSVEKLISSDYTPIVSGI</sequence>
<feature type="region of interest" description="Disordered" evidence="2">
    <location>
        <begin position="2065"/>
        <end position="2086"/>
    </location>
</feature>
<protein>
    <recommendedName>
        <fullName evidence="3">PH domain-containing protein</fullName>
    </recommendedName>
</protein>
<feature type="compositionally biased region" description="Pro residues" evidence="2">
    <location>
        <begin position="1411"/>
        <end position="1422"/>
    </location>
</feature>
<feature type="compositionally biased region" description="Polar residues" evidence="2">
    <location>
        <begin position="2238"/>
        <end position="2255"/>
    </location>
</feature>
<feature type="compositionally biased region" description="Polar residues" evidence="2">
    <location>
        <begin position="1799"/>
        <end position="1808"/>
    </location>
</feature>
<feature type="region of interest" description="Disordered" evidence="2">
    <location>
        <begin position="1384"/>
        <end position="1446"/>
    </location>
</feature>
<proteinExistence type="predicted"/>
<feature type="region of interest" description="Disordered" evidence="2">
    <location>
        <begin position="314"/>
        <end position="334"/>
    </location>
</feature>
<reference evidence="4 6" key="1">
    <citation type="journal article" date="2012" name="Nature">
        <title>Algal genomes reveal evolutionary mosaicism and the fate of nucleomorphs.</title>
        <authorList>
            <consortium name="DOE Joint Genome Institute"/>
            <person name="Curtis B.A."/>
            <person name="Tanifuji G."/>
            <person name="Burki F."/>
            <person name="Gruber A."/>
            <person name="Irimia M."/>
            <person name="Maruyama S."/>
            <person name="Arias M.C."/>
            <person name="Ball S.G."/>
            <person name="Gile G.H."/>
            <person name="Hirakawa Y."/>
            <person name="Hopkins J.F."/>
            <person name="Kuo A."/>
            <person name="Rensing S.A."/>
            <person name="Schmutz J."/>
            <person name="Symeonidi A."/>
            <person name="Elias M."/>
            <person name="Eveleigh R.J."/>
            <person name="Herman E.K."/>
            <person name="Klute M.J."/>
            <person name="Nakayama T."/>
            <person name="Obornik M."/>
            <person name="Reyes-Prieto A."/>
            <person name="Armbrust E.V."/>
            <person name="Aves S.J."/>
            <person name="Beiko R.G."/>
            <person name="Coutinho P."/>
            <person name="Dacks J.B."/>
            <person name="Durnford D.G."/>
            <person name="Fast N.M."/>
            <person name="Green B.R."/>
            <person name="Grisdale C.J."/>
            <person name="Hempel F."/>
            <person name="Henrissat B."/>
            <person name="Hoppner M.P."/>
            <person name="Ishida K."/>
            <person name="Kim E."/>
            <person name="Koreny L."/>
            <person name="Kroth P.G."/>
            <person name="Liu Y."/>
            <person name="Malik S.B."/>
            <person name="Maier U.G."/>
            <person name="McRose D."/>
            <person name="Mock T."/>
            <person name="Neilson J.A."/>
            <person name="Onodera N.T."/>
            <person name="Poole A.M."/>
            <person name="Pritham E.J."/>
            <person name="Richards T.A."/>
            <person name="Rocap G."/>
            <person name="Roy S.W."/>
            <person name="Sarai C."/>
            <person name="Schaack S."/>
            <person name="Shirato S."/>
            <person name="Slamovits C.H."/>
            <person name="Spencer D.F."/>
            <person name="Suzuki S."/>
            <person name="Worden A.Z."/>
            <person name="Zauner S."/>
            <person name="Barry K."/>
            <person name="Bell C."/>
            <person name="Bharti A.K."/>
            <person name="Crow J.A."/>
            <person name="Grimwood J."/>
            <person name="Kramer R."/>
            <person name="Lindquist E."/>
            <person name="Lucas S."/>
            <person name="Salamov A."/>
            <person name="McFadden G.I."/>
            <person name="Lane C.E."/>
            <person name="Keeling P.J."/>
            <person name="Gray M.W."/>
            <person name="Grigoriev I.V."/>
            <person name="Archibald J.M."/>
        </authorList>
    </citation>
    <scope>NUCLEOTIDE SEQUENCE</scope>
    <source>
        <strain evidence="4 6">CCMP2712</strain>
    </source>
</reference>
<keyword evidence="1" id="KW-0175">Coiled coil</keyword>
<dbReference type="OrthoDB" id="10686945at2759"/>
<feature type="region of interest" description="Disordered" evidence="2">
    <location>
        <begin position="2238"/>
        <end position="2258"/>
    </location>
</feature>
<reference evidence="6" key="2">
    <citation type="submission" date="2012-11" db="EMBL/GenBank/DDBJ databases">
        <authorList>
            <person name="Kuo A."/>
            <person name="Curtis B.A."/>
            <person name="Tanifuji G."/>
            <person name="Burki F."/>
            <person name="Gruber A."/>
            <person name="Irimia M."/>
            <person name="Maruyama S."/>
            <person name="Arias M.C."/>
            <person name="Ball S.G."/>
            <person name="Gile G.H."/>
            <person name="Hirakawa Y."/>
            <person name="Hopkins J.F."/>
            <person name="Rensing S.A."/>
            <person name="Schmutz J."/>
            <person name="Symeonidi A."/>
            <person name="Elias M."/>
            <person name="Eveleigh R.J."/>
            <person name="Herman E.K."/>
            <person name="Klute M.J."/>
            <person name="Nakayama T."/>
            <person name="Obornik M."/>
            <person name="Reyes-Prieto A."/>
            <person name="Armbrust E.V."/>
            <person name="Aves S.J."/>
            <person name="Beiko R.G."/>
            <person name="Coutinho P."/>
            <person name="Dacks J.B."/>
            <person name="Durnford D.G."/>
            <person name="Fast N.M."/>
            <person name="Green B.R."/>
            <person name="Grisdale C."/>
            <person name="Hempe F."/>
            <person name="Henrissat B."/>
            <person name="Hoppner M.P."/>
            <person name="Ishida K.-I."/>
            <person name="Kim E."/>
            <person name="Koreny L."/>
            <person name="Kroth P.G."/>
            <person name="Liu Y."/>
            <person name="Malik S.-B."/>
            <person name="Maier U.G."/>
            <person name="McRose D."/>
            <person name="Mock T."/>
            <person name="Neilson J.A."/>
            <person name="Onodera N.T."/>
            <person name="Poole A.M."/>
            <person name="Pritham E.J."/>
            <person name="Richards T.A."/>
            <person name="Rocap G."/>
            <person name="Roy S.W."/>
            <person name="Sarai C."/>
            <person name="Schaack S."/>
            <person name="Shirato S."/>
            <person name="Slamovits C.H."/>
            <person name="Spencer D.F."/>
            <person name="Suzuki S."/>
            <person name="Worden A.Z."/>
            <person name="Zauner S."/>
            <person name="Barry K."/>
            <person name="Bell C."/>
            <person name="Bharti A.K."/>
            <person name="Crow J.A."/>
            <person name="Grimwood J."/>
            <person name="Kramer R."/>
            <person name="Lindquist E."/>
            <person name="Lucas S."/>
            <person name="Salamov A."/>
            <person name="McFadden G.I."/>
            <person name="Lane C.E."/>
            <person name="Keeling P.J."/>
            <person name="Gray M.W."/>
            <person name="Grigoriev I.V."/>
            <person name="Archibald J.M."/>
        </authorList>
    </citation>
    <scope>NUCLEOTIDE SEQUENCE</scope>
    <source>
        <strain evidence="6">CCMP2712</strain>
    </source>
</reference>
<dbReference type="CDD" id="cd00821">
    <property type="entry name" value="PH"/>
    <property type="match status" value="6"/>
</dbReference>
<dbReference type="EMBL" id="JH993007">
    <property type="protein sequence ID" value="EKX43973.1"/>
    <property type="molecule type" value="Genomic_DNA"/>
</dbReference>
<feature type="region of interest" description="Disordered" evidence="2">
    <location>
        <begin position="1799"/>
        <end position="1837"/>
    </location>
</feature>
<feature type="compositionally biased region" description="Low complexity" evidence="2">
    <location>
        <begin position="405"/>
        <end position="415"/>
    </location>
</feature>
<feature type="domain" description="PH" evidence="3">
    <location>
        <begin position="1195"/>
        <end position="1306"/>
    </location>
</feature>
<evidence type="ECO:0000313" key="5">
    <source>
        <dbReference type="EnsemblProtists" id="EKX43973"/>
    </source>
</evidence>
<dbReference type="EnsemblProtists" id="EKX43973">
    <property type="protein sequence ID" value="EKX43973"/>
    <property type="gene ID" value="GUITHDRAFT_110081"/>
</dbReference>
<feature type="domain" description="PH" evidence="3">
    <location>
        <begin position="2119"/>
        <end position="2230"/>
    </location>
</feature>
<dbReference type="RefSeq" id="XP_005830953.1">
    <property type="nucleotide sequence ID" value="XM_005830896.1"/>
</dbReference>
<name>L1J610_GUITC</name>
<accession>L1J610</accession>
<feature type="region of interest" description="Disordered" evidence="2">
    <location>
        <begin position="389"/>
        <end position="415"/>
    </location>
</feature>
<dbReference type="Gene3D" id="2.30.29.30">
    <property type="entry name" value="Pleckstrin-homology domain (PH domain)/Phosphotyrosine-binding domain (PTB)"/>
    <property type="match status" value="7"/>
</dbReference>
<dbReference type="InterPro" id="IPR001849">
    <property type="entry name" value="PH_domain"/>
</dbReference>
<feature type="domain" description="PH" evidence="3">
    <location>
        <begin position="1855"/>
        <end position="1966"/>
    </location>
</feature>
<dbReference type="SMART" id="SM00233">
    <property type="entry name" value="PH"/>
    <property type="match status" value="7"/>
</dbReference>
<dbReference type="InterPro" id="IPR011993">
    <property type="entry name" value="PH-like_dom_sf"/>
</dbReference>
<keyword evidence="6" id="KW-1185">Reference proteome</keyword>
<feature type="region of interest" description="Disordered" evidence="2">
    <location>
        <begin position="881"/>
        <end position="917"/>
    </location>
</feature>
<dbReference type="PANTHER" id="PTHR12092">
    <property type="entry name" value="PLECKSTRIN"/>
    <property type="match status" value="1"/>
</dbReference>
<dbReference type="KEGG" id="gtt:GUITHDRAFT_110081"/>
<evidence type="ECO:0000256" key="2">
    <source>
        <dbReference type="SAM" id="MobiDB-lite"/>
    </source>
</evidence>
<feature type="region of interest" description="Disordered" evidence="2">
    <location>
        <begin position="1971"/>
        <end position="1991"/>
    </location>
</feature>
<evidence type="ECO:0000313" key="4">
    <source>
        <dbReference type="EMBL" id="EKX43973.1"/>
    </source>
</evidence>
<dbReference type="GeneID" id="17300667"/>
<dbReference type="PaxDb" id="55529-EKX43973"/>
<evidence type="ECO:0000259" key="3">
    <source>
        <dbReference type="PROSITE" id="PS50003"/>
    </source>
</evidence>
<dbReference type="HOGENOM" id="CLU_230203_0_0_1"/>
<gene>
    <name evidence="4" type="ORF">GUITHDRAFT_110081</name>
</gene>
<dbReference type="SUPFAM" id="SSF50729">
    <property type="entry name" value="PH domain-like"/>
    <property type="match status" value="7"/>
</dbReference>
<feature type="coiled-coil region" evidence="1">
    <location>
        <begin position="471"/>
        <end position="498"/>
    </location>
</feature>
<dbReference type="GO" id="GO:0030036">
    <property type="term" value="P:actin cytoskeleton organization"/>
    <property type="evidence" value="ECO:0007669"/>
    <property type="project" value="TreeGrafter"/>
</dbReference>
<feature type="compositionally biased region" description="Basic and acidic residues" evidence="2">
    <location>
        <begin position="314"/>
        <end position="323"/>
    </location>
</feature>
<dbReference type="Pfam" id="PF00169">
    <property type="entry name" value="PH"/>
    <property type="match status" value="6"/>
</dbReference>
<dbReference type="PROSITE" id="PS50003">
    <property type="entry name" value="PH_DOMAIN"/>
    <property type="match status" value="3"/>
</dbReference>
<evidence type="ECO:0000256" key="1">
    <source>
        <dbReference type="SAM" id="Coils"/>
    </source>
</evidence>
<dbReference type="Proteomes" id="UP000011087">
    <property type="component" value="Unassembled WGS sequence"/>
</dbReference>
<dbReference type="InterPro" id="IPR037370">
    <property type="entry name" value="Pleckstrin"/>
</dbReference>
<evidence type="ECO:0000313" key="6">
    <source>
        <dbReference type="Proteomes" id="UP000011087"/>
    </source>
</evidence>